<dbReference type="AlphaFoldDB" id="A0A6A6QUE9"/>
<dbReference type="Proteomes" id="UP000799750">
    <property type="component" value="Unassembled WGS sequence"/>
</dbReference>
<proteinExistence type="predicted"/>
<evidence type="ECO:0000313" key="1">
    <source>
        <dbReference type="EMBL" id="KAF2496138.1"/>
    </source>
</evidence>
<protein>
    <submittedName>
        <fullName evidence="1">Uncharacterized protein</fullName>
    </submittedName>
</protein>
<keyword evidence="2" id="KW-1185">Reference proteome</keyword>
<organism evidence="1 2">
    <name type="scientific">Lophium mytilinum</name>
    <dbReference type="NCBI Taxonomy" id="390894"/>
    <lineage>
        <taxon>Eukaryota</taxon>
        <taxon>Fungi</taxon>
        <taxon>Dikarya</taxon>
        <taxon>Ascomycota</taxon>
        <taxon>Pezizomycotina</taxon>
        <taxon>Dothideomycetes</taxon>
        <taxon>Pleosporomycetidae</taxon>
        <taxon>Mytilinidiales</taxon>
        <taxon>Mytilinidiaceae</taxon>
        <taxon>Lophium</taxon>
    </lineage>
</organism>
<reference evidence="1" key="1">
    <citation type="journal article" date="2020" name="Stud. Mycol.">
        <title>101 Dothideomycetes genomes: a test case for predicting lifestyles and emergence of pathogens.</title>
        <authorList>
            <person name="Haridas S."/>
            <person name="Albert R."/>
            <person name="Binder M."/>
            <person name="Bloem J."/>
            <person name="Labutti K."/>
            <person name="Salamov A."/>
            <person name="Andreopoulos B."/>
            <person name="Baker S."/>
            <person name="Barry K."/>
            <person name="Bills G."/>
            <person name="Bluhm B."/>
            <person name="Cannon C."/>
            <person name="Castanera R."/>
            <person name="Culley D."/>
            <person name="Daum C."/>
            <person name="Ezra D."/>
            <person name="Gonzalez J."/>
            <person name="Henrissat B."/>
            <person name="Kuo A."/>
            <person name="Liang C."/>
            <person name="Lipzen A."/>
            <person name="Lutzoni F."/>
            <person name="Magnuson J."/>
            <person name="Mondo S."/>
            <person name="Nolan M."/>
            <person name="Ohm R."/>
            <person name="Pangilinan J."/>
            <person name="Park H.-J."/>
            <person name="Ramirez L."/>
            <person name="Alfaro M."/>
            <person name="Sun H."/>
            <person name="Tritt A."/>
            <person name="Yoshinaga Y."/>
            <person name="Zwiers L.-H."/>
            <person name="Turgeon B."/>
            <person name="Goodwin S."/>
            <person name="Spatafora J."/>
            <person name="Crous P."/>
            <person name="Grigoriev I."/>
        </authorList>
    </citation>
    <scope>NUCLEOTIDE SEQUENCE</scope>
    <source>
        <strain evidence="1">CBS 269.34</strain>
    </source>
</reference>
<accession>A0A6A6QUE9</accession>
<name>A0A6A6QUE9_9PEZI</name>
<sequence length="160" mass="18319">MKKQYETHTRLYRGQHGRDACEFRIEIAGIGRAGDLRLERRSDALVVDVVPVDVPEESVAHNLLRVRWARSQSQFGLAGEQFLKNRHRITRHVDRVQGFVGKNSVVDFVFILTAEWRLLEKHLVDEDAKCPPVYSAAVLLVKQDLGAFSILARYINIKLV</sequence>
<dbReference type="EMBL" id="MU004188">
    <property type="protein sequence ID" value="KAF2496138.1"/>
    <property type="molecule type" value="Genomic_DNA"/>
</dbReference>
<evidence type="ECO:0000313" key="2">
    <source>
        <dbReference type="Proteomes" id="UP000799750"/>
    </source>
</evidence>
<gene>
    <name evidence="1" type="ORF">BU16DRAFT_367699</name>
</gene>